<keyword evidence="2 7" id="KW-0813">Transport</keyword>
<protein>
    <submittedName>
        <fullName evidence="10">Carbohydrate ABC transporter permease</fullName>
    </submittedName>
</protein>
<evidence type="ECO:0000313" key="11">
    <source>
        <dbReference type="Proteomes" id="UP001595960"/>
    </source>
</evidence>
<sequence>MSVIESTDAARDAAPAMPSAGAETEPRFRRRRRLGAAGVATRALHYVVLLLVLALLVGPFLYTLGTALKGDADSVFSYPPYLIPRDPTLENFAKVADVIPVWTFIGNSFIVASASTVTNILFGSMAGFALARLRFRGNTAAYLTFLATLVIPFEVIFISVFLTARQLGLVDTLLGVILPSAVTGFSILLFRSAFLSLPRAIDEAAVLDGATEFQRYWRVSMPSVTGTMAVVGIFSFMFAWDDFLWPQIVLTSQENYTLTVGLQFLAGAFADDQKVVAAGTMIAVIPLIIAFFLAQKWFFRGAGEGAVKG</sequence>
<organism evidence="10 11">
    <name type="scientific">Agromyces aurantiacus</name>
    <dbReference type="NCBI Taxonomy" id="165814"/>
    <lineage>
        <taxon>Bacteria</taxon>
        <taxon>Bacillati</taxon>
        <taxon>Actinomycetota</taxon>
        <taxon>Actinomycetes</taxon>
        <taxon>Micrococcales</taxon>
        <taxon>Microbacteriaceae</taxon>
        <taxon>Agromyces</taxon>
    </lineage>
</organism>
<feature type="transmembrane region" description="Helical" evidence="7">
    <location>
        <begin position="168"/>
        <end position="190"/>
    </location>
</feature>
<comment type="subcellular location">
    <subcellularLocation>
        <location evidence="1 7">Cell membrane</location>
        <topology evidence="1 7">Multi-pass membrane protein</topology>
    </subcellularLocation>
</comment>
<dbReference type="Proteomes" id="UP001595960">
    <property type="component" value="Unassembled WGS sequence"/>
</dbReference>
<feature type="transmembrane region" description="Helical" evidence="7">
    <location>
        <begin position="275"/>
        <end position="294"/>
    </location>
</feature>
<dbReference type="PANTHER" id="PTHR43744">
    <property type="entry name" value="ABC TRANSPORTER PERMEASE PROTEIN MG189-RELATED-RELATED"/>
    <property type="match status" value="1"/>
</dbReference>
<evidence type="ECO:0000256" key="7">
    <source>
        <dbReference type="RuleBase" id="RU363032"/>
    </source>
</evidence>
<dbReference type="PROSITE" id="PS50928">
    <property type="entry name" value="ABC_TM1"/>
    <property type="match status" value="1"/>
</dbReference>
<dbReference type="InterPro" id="IPR000515">
    <property type="entry name" value="MetI-like"/>
</dbReference>
<comment type="caution">
    <text evidence="10">The sequence shown here is derived from an EMBL/GenBank/DDBJ whole genome shotgun (WGS) entry which is preliminary data.</text>
</comment>
<dbReference type="CDD" id="cd06261">
    <property type="entry name" value="TM_PBP2"/>
    <property type="match status" value="1"/>
</dbReference>
<evidence type="ECO:0000256" key="6">
    <source>
        <dbReference type="ARBA" id="ARBA00023136"/>
    </source>
</evidence>
<feature type="domain" description="ABC transmembrane type-1" evidence="9">
    <location>
        <begin position="105"/>
        <end position="293"/>
    </location>
</feature>
<accession>A0ABV9R4M0</accession>
<keyword evidence="3" id="KW-1003">Cell membrane</keyword>
<feature type="transmembrane region" description="Helical" evidence="7">
    <location>
        <begin position="142"/>
        <end position="162"/>
    </location>
</feature>
<evidence type="ECO:0000256" key="2">
    <source>
        <dbReference type="ARBA" id="ARBA00022448"/>
    </source>
</evidence>
<evidence type="ECO:0000256" key="1">
    <source>
        <dbReference type="ARBA" id="ARBA00004651"/>
    </source>
</evidence>
<evidence type="ECO:0000313" key="10">
    <source>
        <dbReference type="EMBL" id="MFC4828919.1"/>
    </source>
</evidence>
<dbReference type="EMBL" id="JBHSJC010000001">
    <property type="protein sequence ID" value="MFC4828919.1"/>
    <property type="molecule type" value="Genomic_DNA"/>
</dbReference>
<evidence type="ECO:0000259" key="9">
    <source>
        <dbReference type="PROSITE" id="PS50928"/>
    </source>
</evidence>
<dbReference type="Pfam" id="PF00528">
    <property type="entry name" value="BPD_transp_1"/>
    <property type="match status" value="1"/>
</dbReference>
<name>A0ABV9R4M0_9MICO</name>
<dbReference type="SUPFAM" id="SSF161098">
    <property type="entry name" value="MetI-like"/>
    <property type="match status" value="1"/>
</dbReference>
<dbReference type="RefSeq" id="WP_204392212.1">
    <property type="nucleotide sequence ID" value="NZ_JAFBBW010000001.1"/>
</dbReference>
<comment type="similarity">
    <text evidence="7">Belongs to the binding-protein-dependent transport system permease family.</text>
</comment>
<evidence type="ECO:0000256" key="5">
    <source>
        <dbReference type="ARBA" id="ARBA00022989"/>
    </source>
</evidence>
<reference evidence="11" key="1">
    <citation type="journal article" date="2019" name="Int. J. Syst. Evol. Microbiol.">
        <title>The Global Catalogue of Microorganisms (GCM) 10K type strain sequencing project: providing services to taxonomists for standard genome sequencing and annotation.</title>
        <authorList>
            <consortium name="The Broad Institute Genomics Platform"/>
            <consortium name="The Broad Institute Genome Sequencing Center for Infectious Disease"/>
            <person name="Wu L."/>
            <person name="Ma J."/>
        </authorList>
    </citation>
    <scope>NUCLEOTIDE SEQUENCE [LARGE SCALE GENOMIC DNA]</scope>
    <source>
        <strain evidence="11">CGMCC 1.12192</strain>
    </source>
</reference>
<keyword evidence="4 7" id="KW-0812">Transmembrane</keyword>
<dbReference type="Gene3D" id="1.10.3720.10">
    <property type="entry name" value="MetI-like"/>
    <property type="match status" value="1"/>
</dbReference>
<dbReference type="InterPro" id="IPR035906">
    <property type="entry name" value="MetI-like_sf"/>
</dbReference>
<evidence type="ECO:0000256" key="8">
    <source>
        <dbReference type="SAM" id="MobiDB-lite"/>
    </source>
</evidence>
<dbReference type="PANTHER" id="PTHR43744:SF3">
    <property type="entry name" value="LACTOSE TRANSPORT SYSTEM PERMEASE PROTEIN LACG"/>
    <property type="match status" value="1"/>
</dbReference>
<feature type="transmembrane region" description="Helical" evidence="7">
    <location>
        <begin position="109"/>
        <end position="130"/>
    </location>
</feature>
<evidence type="ECO:0000256" key="3">
    <source>
        <dbReference type="ARBA" id="ARBA00022475"/>
    </source>
</evidence>
<keyword evidence="6 7" id="KW-0472">Membrane</keyword>
<evidence type="ECO:0000256" key="4">
    <source>
        <dbReference type="ARBA" id="ARBA00022692"/>
    </source>
</evidence>
<feature type="transmembrane region" description="Helical" evidence="7">
    <location>
        <begin position="39"/>
        <end position="62"/>
    </location>
</feature>
<feature type="transmembrane region" description="Helical" evidence="7">
    <location>
        <begin position="219"/>
        <end position="240"/>
    </location>
</feature>
<gene>
    <name evidence="10" type="ORF">ACFPER_08980</name>
</gene>
<feature type="compositionally biased region" description="Low complexity" evidence="8">
    <location>
        <begin position="12"/>
        <end position="23"/>
    </location>
</feature>
<feature type="region of interest" description="Disordered" evidence="8">
    <location>
        <begin position="1"/>
        <end position="27"/>
    </location>
</feature>
<keyword evidence="11" id="KW-1185">Reference proteome</keyword>
<keyword evidence="5 7" id="KW-1133">Transmembrane helix</keyword>
<proteinExistence type="inferred from homology"/>